<evidence type="ECO:0008006" key="3">
    <source>
        <dbReference type="Google" id="ProtNLM"/>
    </source>
</evidence>
<reference evidence="1" key="1">
    <citation type="submission" date="2020-11" db="EMBL/GenBank/DDBJ databases">
        <authorList>
            <person name="Tran Van P."/>
        </authorList>
    </citation>
    <scope>NUCLEOTIDE SEQUENCE</scope>
</reference>
<dbReference type="Gene3D" id="1.25.40.10">
    <property type="entry name" value="Tetratricopeptide repeat domain"/>
    <property type="match status" value="1"/>
</dbReference>
<proteinExistence type="predicted"/>
<sequence>MGDRFKTRMQTFLDTKDTKSMVFTEDLKNMLYLAQESDVDLVMGMVKRFHVQNKSLRFGGFIFGPVVMRLLHHLGRSDVALRALMDPELEGFFDQVSSFILCMDILYKDQHYEECLQVMDKLLDKQFENNKFPKSACNLALAACYKLNTPESWDYSSRILRNAQESGAELTRKAVCFNAGLGLKQKKLQEAAEVLAVSPQPNYVTVRNLKIMTLALLNRHEDALSVLNAIANADNPTGLSRTSVTKDCIEVLDDVFGKMNDQVLVSEYQRLRKGLQQIGQTFET</sequence>
<dbReference type="OrthoDB" id="6073372at2759"/>
<dbReference type="PANTHER" id="PTHR14700:SF0">
    <property type="entry name" value="PENTATRICOPEPTIDE REPEAT-CONTAINING PROTEIN 2, MITOCHONDRIAL"/>
    <property type="match status" value="1"/>
</dbReference>
<dbReference type="EMBL" id="CAJPEX010011062">
    <property type="protein sequence ID" value="CAG0925167.1"/>
    <property type="molecule type" value="Genomic_DNA"/>
</dbReference>
<keyword evidence="2" id="KW-1185">Reference proteome</keyword>
<protein>
    <recommendedName>
        <fullName evidence="3">Pentatricopeptide repeat-containing protein 2, mitochondrial</fullName>
    </recommendedName>
</protein>
<dbReference type="Proteomes" id="UP000678499">
    <property type="component" value="Unassembled WGS sequence"/>
</dbReference>
<dbReference type="EMBL" id="OA893099">
    <property type="protein sequence ID" value="CAD7285015.1"/>
    <property type="molecule type" value="Genomic_DNA"/>
</dbReference>
<dbReference type="GO" id="GO:0005739">
    <property type="term" value="C:mitochondrion"/>
    <property type="evidence" value="ECO:0007669"/>
    <property type="project" value="InterPro"/>
</dbReference>
<dbReference type="InterPro" id="IPR011990">
    <property type="entry name" value="TPR-like_helical_dom_sf"/>
</dbReference>
<organism evidence="1">
    <name type="scientific">Notodromas monacha</name>
    <dbReference type="NCBI Taxonomy" id="399045"/>
    <lineage>
        <taxon>Eukaryota</taxon>
        <taxon>Metazoa</taxon>
        <taxon>Ecdysozoa</taxon>
        <taxon>Arthropoda</taxon>
        <taxon>Crustacea</taxon>
        <taxon>Oligostraca</taxon>
        <taxon>Ostracoda</taxon>
        <taxon>Podocopa</taxon>
        <taxon>Podocopida</taxon>
        <taxon>Cypridocopina</taxon>
        <taxon>Cypridoidea</taxon>
        <taxon>Cyprididae</taxon>
        <taxon>Notodromas</taxon>
    </lineage>
</organism>
<dbReference type="SUPFAM" id="SSF48452">
    <property type="entry name" value="TPR-like"/>
    <property type="match status" value="1"/>
</dbReference>
<name>A0A7R9GKZ6_9CRUS</name>
<evidence type="ECO:0000313" key="1">
    <source>
        <dbReference type="EMBL" id="CAD7285015.1"/>
    </source>
</evidence>
<dbReference type="PANTHER" id="PTHR14700">
    <property type="entry name" value="PENTATRICOPEPTIDE REPEAT-CONTAINING PROTEIN 2, MITOCHONDRIAL"/>
    <property type="match status" value="1"/>
</dbReference>
<dbReference type="GO" id="GO:0003723">
    <property type="term" value="F:RNA binding"/>
    <property type="evidence" value="ECO:0007669"/>
    <property type="project" value="TreeGrafter"/>
</dbReference>
<dbReference type="GO" id="GO:0007005">
    <property type="term" value="P:mitochondrion organization"/>
    <property type="evidence" value="ECO:0007669"/>
    <property type="project" value="TreeGrafter"/>
</dbReference>
<feature type="non-terminal residue" evidence="1">
    <location>
        <position position="1"/>
    </location>
</feature>
<dbReference type="AlphaFoldDB" id="A0A7R9GKZ6"/>
<dbReference type="GO" id="GO:0050684">
    <property type="term" value="P:regulation of mRNA processing"/>
    <property type="evidence" value="ECO:0007669"/>
    <property type="project" value="InterPro"/>
</dbReference>
<dbReference type="InterPro" id="IPR034629">
    <property type="entry name" value="PTCD2"/>
</dbReference>
<evidence type="ECO:0000313" key="2">
    <source>
        <dbReference type="Proteomes" id="UP000678499"/>
    </source>
</evidence>
<accession>A0A7R9GKZ6</accession>
<gene>
    <name evidence="1" type="ORF">NMOB1V02_LOCUS12617</name>
</gene>